<sequence length="87" mass="9740">MPRLELDGPVASRVGHWFHRPPHNSNLRVSSRYTKLEIENCLGRESQQTSVSSGYRADASVTRVKPESGVSWSKGGYPRQAQSINDE</sequence>
<feature type="region of interest" description="Disordered" evidence="1">
    <location>
        <begin position="44"/>
        <end position="87"/>
    </location>
</feature>
<dbReference type="EMBL" id="JAWDGP010002203">
    <property type="protein sequence ID" value="KAK3784792.1"/>
    <property type="molecule type" value="Genomic_DNA"/>
</dbReference>
<accession>A0AAE1ABZ3</accession>
<gene>
    <name evidence="2" type="ORF">RRG08_020476</name>
</gene>
<keyword evidence="3" id="KW-1185">Reference proteome</keyword>
<name>A0AAE1ABZ3_9GAST</name>
<evidence type="ECO:0000313" key="2">
    <source>
        <dbReference type="EMBL" id="KAK3784792.1"/>
    </source>
</evidence>
<proteinExistence type="predicted"/>
<protein>
    <submittedName>
        <fullName evidence="2">Uncharacterized protein</fullName>
    </submittedName>
</protein>
<comment type="caution">
    <text evidence="2">The sequence shown here is derived from an EMBL/GenBank/DDBJ whole genome shotgun (WGS) entry which is preliminary data.</text>
</comment>
<dbReference type="Proteomes" id="UP001283361">
    <property type="component" value="Unassembled WGS sequence"/>
</dbReference>
<reference evidence="2" key="1">
    <citation type="journal article" date="2023" name="G3 (Bethesda)">
        <title>A reference genome for the long-term kleptoplast-retaining sea slug Elysia crispata morphotype clarki.</title>
        <authorList>
            <person name="Eastman K.E."/>
            <person name="Pendleton A.L."/>
            <person name="Shaikh M.A."/>
            <person name="Suttiyut T."/>
            <person name="Ogas R."/>
            <person name="Tomko P."/>
            <person name="Gavelis G."/>
            <person name="Widhalm J.R."/>
            <person name="Wisecaver J.H."/>
        </authorList>
    </citation>
    <scope>NUCLEOTIDE SEQUENCE</scope>
    <source>
        <strain evidence="2">ECLA1</strain>
    </source>
</reference>
<organism evidence="2 3">
    <name type="scientific">Elysia crispata</name>
    <name type="common">lettuce slug</name>
    <dbReference type="NCBI Taxonomy" id="231223"/>
    <lineage>
        <taxon>Eukaryota</taxon>
        <taxon>Metazoa</taxon>
        <taxon>Spiralia</taxon>
        <taxon>Lophotrochozoa</taxon>
        <taxon>Mollusca</taxon>
        <taxon>Gastropoda</taxon>
        <taxon>Heterobranchia</taxon>
        <taxon>Euthyneura</taxon>
        <taxon>Panpulmonata</taxon>
        <taxon>Sacoglossa</taxon>
        <taxon>Placobranchoidea</taxon>
        <taxon>Plakobranchidae</taxon>
        <taxon>Elysia</taxon>
    </lineage>
</organism>
<evidence type="ECO:0000256" key="1">
    <source>
        <dbReference type="SAM" id="MobiDB-lite"/>
    </source>
</evidence>
<evidence type="ECO:0000313" key="3">
    <source>
        <dbReference type="Proteomes" id="UP001283361"/>
    </source>
</evidence>
<dbReference type="AlphaFoldDB" id="A0AAE1ABZ3"/>